<evidence type="ECO:0000313" key="1">
    <source>
        <dbReference type="EMBL" id="KAF3534864.1"/>
    </source>
</evidence>
<keyword evidence="2" id="KW-1185">Reference proteome</keyword>
<name>A0ABQ7BQ61_BRACR</name>
<proteinExistence type="predicted"/>
<evidence type="ECO:0000313" key="2">
    <source>
        <dbReference type="Proteomes" id="UP000266723"/>
    </source>
</evidence>
<organism evidence="1 2">
    <name type="scientific">Brassica cretica</name>
    <name type="common">Mustard</name>
    <dbReference type="NCBI Taxonomy" id="69181"/>
    <lineage>
        <taxon>Eukaryota</taxon>
        <taxon>Viridiplantae</taxon>
        <taxon>Streptophyta</taxon>
        <taxon>Embryophyta</taxon>
        <taxon>Tracheophyta</taxon>
        <taxon>Spermatophyta</taxon>
        <taxon>Magnoliopsida</taxon>
        <taxon>eudicotyledons</taxon>
        <taxon>Gunneridae</taxon>
        <taxon>Pentapetalae</taxon>
        <taxon>rosids</taxon>
        <taxon>malvids</taxon>
        <taxon>Brassicales</taxon>
        <taxon>Brassicaceae</taxon>
        <taxon>Brassiceae</taxon>
        <taxon>Brassica</taxon>
    </lineage>
</organism>
<reference evidence="1 2" key="1">
    <citation type="journal article" date="2020" name="BMC Genomics">
        <title>Intraspecific diversification of the crop wild relative Brassica cretica Lam. using demographic model selection.</title>
        <authorList>
            <person name="Kioukis A."/>
            <person name="Michalopoulou V.A."/>
            <person name="Briers L."/>
            <person name="Pirintsos S."/>
            <person name="Studholme D.J."/>
            <person name="Pavlidis P."/>
            <person name="Sarris P.F."/>
        </authorList>
    </citation>
    <scope>NUCLEOTIDE SEQUENCE [LARGE SCALE GENOMIC DNA]</scope>
    <source>
        <strain evidence="2">cv. PFS-1207/04</strain>
    </source>
</reference>
<dbReference type="EMBL" id="QGKV02001507">
    <property type="protein sequence ID" value="KAF3534864.1"/>
    <property type="molecule type" value="Genomic_DNA"/>
</dbReference>
<protein>
    <submittedName>
        <fullName evidence="1">Uncharacterized protein</fullName>
    </submittedName>
</protein>
<dbReference type="Proteomes" id="UP000266723">
    <property type="component" value="Unassembled WGS sequence"/>
</dbReference>
<accession>A0ABQ7BQ61</accession>
<sequence>MQSREVTVKWLREVMAMRSRVPMRLRMKAVLRGVPRVTILSGIFFVLFLPVHEAVIYLSEEMSRSSKAGFRARPRFTLGLRLCDDKSAFVLPVCDFNLIRTDIKSANCYRLIRLILIRIELPLKAVWRF</sequence>
<gene>
    <name evidence="1" type="ORF">DY000_02040097</name>
</gene>
<comment type="caution">
    <text evidence="1">The sequence shown here is derived from an EMBL/GenBank/DDBJ whole genome shotgun (WGS) entry which is preliminary data.</text>
</comment>